<dbReference type="InterPro" id="IPR007267">
    <property type="entry name" value="GtrA_DPMS_TM"/>
</dbReference>
<name>A0A849A6W7_9ACTN</name>
<dbReference type="GO" id="GO:0005886">
    <property type="term" value="C:plasma membrane"/>
    <property type="evidence" value="ECO:0007669"/>
    <property type="project" value="TreeGrafter"/>
</dbReference>
<proteinExistence type="inferred from homology"/>
<protein>
    <submittedName>
        <fullName evidence="9">GtrA family protein</fullName>
    </submittedName>
</protein>
<feature type="transmembrane region" description="Helical" evidence="7">
    <location>
        <begin position="69"/>
        <end position="92"/>
    </location>
</feature>
<feature type="transmembrane region" description="Helical" evidence="7">
    <location>
        <begin position="104"/>
        <end position="127"/>
    </location>
</feature>
<organism evidence="9 10">
    <name type="scientific">Nakamurella aerolata</name>
    <dbReference type="NCBI Taxonomy" id="1656892"/>
    <lineage>
        <taxon>Bacteria</taxon>
        <taxon>Bacillati</taxon>
        <taxon>Actinomycetota</taxon>
        <taxon>Actinomycetes</taxon>
        <taxon>Nakamurellales</taxon>
        <taxon>Nakamurellaceae</taxon>
        <taxon>Nakamurella</taxon>
    </lineage>
</organism>
<evidence type="ECO:0000256" key="5">
    <source>
        <dbReference type="ARBA" id="ARBA00023136"/>
    </source>
</evidence>
<evidence type="ECO:0000313" key="10">
    <source>
        <dbReference type="Proteomes" id="UP000562984"/>
    </source>
</evidence>
<evidence type="ECO:0000256" key="2">
    <source>
        <dbReference type="ARBA" id="ARBA00009399"/>
    </source>
</evidence>
<evidence type="ECO:0000256" key="6">
    <source>
        <dbReference type="SAM" id="MobiDB-lite"/>
    </source>
</evidence>
<keyword evidence="3 7" id="KW-0812">Transmembrane</keyword>
<evidence type="ECO:0000256" key="1">
    <source>
        <dbReference type="ARBA" id="ARBA00004141"/>
    </source>
</evidence>
<dbReference type="Proteomes" id="UP000562984">
    <property type="component" value="Unassembled WGS sequence"/>
</dbReference>
<feature type="region of interest" description="Disordered" evidence="6">
    <location>
        <begin position="143"/>
        <end position="167"/>
    </location>
</feature>
<dbReference type="AlphaFoldDB" id="A0A849A6W7"/>
<keyword evidence="4 7" id="KW-1133">Transmembrane helix</keyword>
<comment type="similarity">
    <text evidence="2">Belongs to the GtrA family.</text>
</comment>
<dbReference type="PANTHER" id="PTHR38459">
    <property type="entry name" value="PROPHAGE BACTOPRENOL-LINKED GLUCOSE TRANSLOCASE HOMOLOG"/>
    <property type="match status" value="1"/>
</dbReference>
<gene>
    <name evidence="9" type="ORF">HKD39_11350</name>
</gene>
<dbReference type="InterPro" id="IPR051401">
    <property type="entry name" value="GtrA_CellWall_Glycosyl"/>
</dbReference>
<dbReference type="Pfam" id="PF04138">
    <property type="entry name" value="GtrA_DPMS_TM"/>
    <property type="match status" value="1"/>
</dbReference>
<feature type="transmembrane region" description="Helical" evidence="7">
    <location>
        <begin position="32"/>
        <end position="49"/>
    </location>
</feature>
<sequence>MAKFLVVGGTAWIIDTGLFTFLSHTILNEKVITSKIISILVSTVVSYVLNREWSFNTRGGRERRHEALLFFVINGLALGLNLVPLAISHYVLGFNIDNYSQSTVSIADFISANIIGTLVGMVFRYWAYRKYVFPDELGHLGDPDSELTPGSEEAELRGLDADRRDRR</sequence>
<evidence type="ECO:0000256" key="4">
    <source>
        <dbReference type="ARBA" id="ARBA00022989"/>
    </source>
</evidence>
<accession>A0A849A6W7</accession>
<dbReference type="PANTHER" id="PTHR38459:SF1">
    <property type="entry name" value="PROPHAGE BACTOPRENOL-LINKED GLUCOSE TRANSLOCASE HOMOLOG"/>
    <property type="match status" value="1"/>
</dbReference>
<evidence type="ECO:0000256" key="3">
    <source>
        <dbReference type="ARBA" id="ARBA00022692"/>
    </source>
</evidence>
<keyword evidence="5 7" id="KW-0472">Membrane</keyword>
<dbReference type="EMBL" id="JABEND010000005">
    <property type="protein sequence ID" value="NNG36299.1"/>
    <property type="molecule type" value="Genomic_DNA"/>
</dbReference>
<comment type="caution">
    <text evidence="9">The sequence shown here is derived from an EMBL/GenBank/DDBJ whole genome shotgun (WGS) entry which is preliminary data.</text>
</comment>
<feature type="compositionally biased region" description="Basic and acidic residues" evidence="6">
    <location>
        <begin position="154"/>
        <end position="167"/>
    </location>
</feature>
<reference evidence="9 10" key="1">
    <citation type="submission" date="2020-05" db="EMBL/GenBank/DDBJ databases">
        <title>Nakamurella sp. DB0629 isolated from air conditioner.</title>
        <authorList>
            <person name="Kim D.H."/>
            <person name="Kim D.-U."/>
        </authorList>
    </citation>
    <scope>NUCLEOTIDE SEQUENCE [LARGE SCALE GENOMIC DNA]</scope>
    <source>
        <strain evidence="9 10">DB0629</strain>
    </source>
</reference>
<comment type="subcellular location">
    <subcellularLocation>
        <location evidence="1">Membrane</location>
        <topology evidence="1">Multi-pass membrane protein</topology>
    </subcellularLocation>
</comment>
<evidence type="ECO:0000256" key="7">
    <source>
        <dbReference type="SAM" id="Phobius"/>
    </source>
</evidence>
<dbReference type="GO" id="GO:0000271">
    <property type="term" value="P:polysaccharide biosynthetic process"/>
    <property type="evidence" value="ECO:0007669"/>
    <property type="project" value="InterPro"/>
</dbReference>
<feature type="transmembrane region" description="Helical" evidence="7">
    <location>
        <begin position="5"/>
        <end position="26"/>
    </location>
</feature>
<evidence type="ECO:0000259" key="8">
    <source>
        <dbReference type="Pfam" id="PF04138"/>
    </source>
</evidence>
<evidence type="ECO:0000313" key="9">
    <source>
        <dbReference type="EMBL" id="NNG36299.1"/>
    </source>
</evidence>
<keyword evidence="10" id="KW-1185">Reference proteome</keyword>
<feature type="domain" description="GtrA/DPMS transmembrane" evidence="8">
    <location>
        <begin position="3"/>
        <end position="133"/>
    </location>
</feature>